<organism evidence="2 3">
    <name type="scientific">Paraburkholderia dipogonis</name>
    <dbReference type="NCBI Taxonomy" id="1211383"/>
    <lineage>
        <taxon>Bacteria</taxon>
        <taxon>Pseudomonadati</taxon>
        <taxon>Pseudomonadota</taxon>
        <taxon>Betaproteobacteria</taxon>
        <taxon>Burkholderiales</taxon>
        <taxon>Burkholderiaceae</taxon>
        <taxon>Paraburkholderia</taxon>
    </lineage>
</organism>
<keyword evidence="3" id="KW-1185">Reference proteome</keyword>
<feature type="transmembrane region" description="Helical" evidence="1">
    <location>
        <begin position="21"/>
        <end position="48"/>
    </location>
</feature>
<comment type="caution">
    <text evidence="2">The sequence shown here is derived from an EMBL/GenBank/DDBJ whole genome shotgun (WGS) entry which is preliminary data.</text>
</comment>
<keyword evidence="1" id="KW-0812">Transmembrane</keyword>
<sequence>MRDIEKWILRTVPQDKCLHALAGVLIFGAAHFISWQVGIAVVLVAGIAKELVDHLTGGDVSVWDVAATLSGGLLGLLCFAR</sequence>
<proteinExistence type="predicted"/>
<keyword evidence="1" id="KW-1133">Transmembrane helix</keyword>
<gene>
    <name evidence="2" type="ORF">PQR57_16600</name>
</gene>
<dbReference type="EMBL" id="JAQQEZ010000010">
    <property type="protein sequence ID" value="MFM0002643.1"/>
    <property type="molecule type" value="Genomic_DNA"/>
</dbReference>
<evidence type="ECO:0000313" key="3">
    <source>
        <dbReference type="Proteomes" id="UP001629230"/>
    </source>
</evidence>
<evidence type="ECO:0008006" key="4">
    <source>
        <dbReference type="Google" id="ProtNLM"/>
    </source>
</evidence>
<dbReference type="Proteomes" id="UP001629230">
    <property type="component" value="Unassembled WGS sequence"/>
</dbReference>
<evidence type="ECO:0000256" key="1">
    <source>
        <dbReference type="SAM" id="Phobius"/>
    </source>
</evidence>
<feature type="transmembrane region" description="Helical" evidence="1">
    <location>
        <begin position="60"/>
        <end position="80"/>
    </location>
</feature>
<reference evidence="2 3" key="1">
    <citation type="journal article" date="2024" name="Chem. Sci.">
        <title>Discovery of megapolipeptins by genome mining of a Burkholderiales bacteria collection.</title>
        <authorList>
            <person name="Paulo B.S."/>
            <person name="Recchia M.J.J."/>
            <person name="Lee S."/>
            <person name="Fergusson C.H."/>
            <person name="Romanowski S.B."/>
            <person name="Hernandez A."/>
            <person name="Krull N."/>
            <person name="Liu D.Y."/>
            <person name="Cavanagh H."/>
            <person name="Bos A."/>
            <person name="Gray C.A."/>
            <person name="Murphy B.T."/>
            <person name="Linington R.G."/>
            <person name="Eustaquio A.S."/>
        </authorList>
    </citation>
    <scope>NUCLEOTIDE SEQUENCE [LARGE SCALE GENOMIC DNA]</scope>
    <source>
        <strain evidence="2 3">RL17-350-BIC-A</strain>
    </source>
</reference>
<keyword evidence="1" id="KW-0472">Membrane</keyword>
<accession>A0ABW9ARW0</accession>
<dbReference type="RefSeq" id="WP_408177944.1">
    <property type="nucleotide sequence ID" value="NZ_JAQQEZ010000010.1"/>
</dbReference>
<name>A0ABW9ARW0_9BURK</name>
<protein>
    <recommendedName>
        <fullName evidence="4">VanZ family protein</fullName>
    </recommendedName>
</protein>
<evidence type="ECO:0000313" key="2">
    <source>
        <dbReference type="EMBL" id="MFM0002643.1"/>
    </source>
</evidence>